<name>A0A7W8BTN5_9ACTN</name>
<keyword evidence="4" id="KW-1185">Reference proteome</keyword>
<keyword evidence="2" id="KW-1133">Transmembrane helix</keyword>
<comment type="caution">
    <text evidence="3">The sequence shown here is derived from an EMBL/GenBank/DDBJ whole genome shotgun (WGS) entry which is preliminary data.</text>
</comment>
<keyword evidence="2" id="KW-0472">Membrane</keyword>
<evidence type="ECO:0000313" key="3">
    <source>
        <dbReference type="EMBL" id="MBB5129240.1"/>
    </source>
</evidence>
<protein>
    <submittedName>
        <fullName evidence="3">Uncharacterized protein</fullName>
    </submittedName>
</protein>
<keyword evidence="2" id="KW-0812">Transmembrane</keyword>
<dbReference type="Proteomes" id="UP000568022">
    <property type="component" value="Unassembled WGS sequence"/>
</dbReference>
<reference evidence="3 4" key="1">
    <citation type="submission" date="2020-08" db="EMBL/GenBank/DDBJ databases">
        <title>Genomic Encyclopedia of Type Strains, Phase III (KMG-III): the genomes of soil and plant-associated and newly described type strains.</title>
        <authorList>
            <person name="Whitman W."/>
        </authorList>
    </citation>
    <scope>NUCLEOTIDE SEQUENCE [LARGE SCALE GENOMIC DNA]</scope>
    <source>
        <strain evidence="3 4">CECT 3226</strain>
    </source>
</reference>
<feature type="transmembrane region" description="Helical" evidence="2">
    <location>
        <begin position="29"/>
        <end position="48"/>
    </location>
</feature>
<proteinExistence type="predicted"/>
<dbReference type="AlphaFoldDB" id="A0A7W8BTN5"/>
<evidence type="ECO:0000313" key="4">
    <source>
        <dbReference type="Proteomes" id="UP000568022"/>
    </source>
</evidence>
<organism evidence="3 4">
    <name type="scientific">Streptomyces griseoloalbus</name>
    <dbReference type="NCBI Taxonomy" id="67303"/>
    <lineage>
        <taxon>Bacteria</taxon>
        <taxon>Bacillati</taxon>
        <taxon>Actinomycetota</taxon>
        <taxon>Actinomycetes</taxon>
        <taxon>Kitasatosporales</taxon>
        <taxon>Streptomycetaceae</taxon>
        <taxon>Streptomyces</taxon>
    </lineage>
</organism>
<evidence type="ECO:0000256" key="2">
    <source>
        <dbReference type="SAM" id="Phobius"/>
    </source>
</evidence>
<gene>
    <name evidence="3" type="ORF">FHS32_006025</name>
</gene>
<accession>A0A7W8BTN5</accession>
<sequence length="289" mass="29859">MGSRTSRPGTSRGTPDTAAEPWWRKHGRLLYLGVGIPVIGAVLTALALNGLGLGGESEPAAPAATGSPSASPPSAPFTVSARQDGDDGGCTALEDRISSPRDRAEIVTGGDVAGVVRRHRGARAGELATALTIEGGTQPLTITSIDIEPEQPRPAPPFAGTLLCEASAGGEPKIQLYADLDSTRPVFLTGKGSADRYFDEHVVTLAPGEQVNLSATFVAVKGSREFRLVVRYVRNGKEGAVSVAAPSGSRYAVTGYAAEYGAVYSGSPNGGFRLEDGSRPCRWSPAAPC</sequence>
<evidence type="ECO:0000256" key="1">
    <source>
        <dbReference type="SAM" id="MobiDB-lite"/>
    </source>
</evidence>
<feature type="region of interest" description="Disordered" evidence="1">
    <location>
        <begin position="57"/>
        <end position="89"/>
    </location>
</feature>
<feature type="compositionally biased region" description="Low complexity" evidence="1">
    <location>
        <begin position="57"/>
        <end position="69"/>
    </location>
</feature>
<dbReference type="EMBL" id="JACHJE010000017">
    <property type="protein sequence ID" value="MBB5129240.1"/>
    <property type="molecule type" value="Genomic_DNA"/>
</dbReference>